<protein>
    <recommendedName>
        <fullName evidence="4">DUF2231 domain-containing protein</fullName>
    </recommendedName>
</protein>
<dbReference type="RefSeq" id="WP_126630235.1">
    <property type="nucleotide sequence ID" value="NZ_BIFT01000002.1"/>
</dbReference>
<comment type="caution">
    <text evidence="2">The sequence shown here is derived from an EMBL/GenBank/DDBJ whole genome shotgun (WGS) entry which is preliminary data.</text>
</comment>
<sequence>MNMAHIHLLVNHFPILGSIFVSILFLVAMIFKNAFLQKVSLWFLVFVALFTAVAYFSGDGAKNIAENVSHVSDSLVHDHESMARIGLILMFFTGAIALFGGVFYSRKPTLPLYLQIAVMAILVVNVVIFIYIGYLGGLISHPEIRSFFHAPTIYGFLS</sequence>
<keyword evidence="3" id="KW-1185">Reference proteome</keyword>
<evidence type="ECO:0000313" key="3">
    <source>
        <dbReference type="Proteomes" id="UP000287171"/>
    </source>
</evidence>
<organism evidence="2 3">
    <name type="scientific">Dictyobacter alpinus</name>
    <dbReference type="NCBI Taxonomy" id="2014873"/>
    <lineage>
        <taxon>Bacteria</taxon>
        <taxon>Bacillati</taxon>
        <taxon>Chloroflexota</taxon>
        <taxon>Ktedonobacteria</taxon>
        <taxon>Ktedonobacterales</taxon>
        <taxon>Dictyobacteraceae</taxon>
        <taxon>Dictyobacter</taxon>
    </lineage>
</organism>
<evidence type="ECO:0008006" key="4">
    <source>
        <dbReference type="Google" id="ProtNLM"/>
    </source>
</evidence>
<feature type="transmembrane region" description="Helical" evidence="1">
    <location>
        <begin position="39"/>
        <end position="58"/>
    </location>
</feature>
<dbReference type="AlphaFoldDB" id="A0A402BFA5"/>
<name>A0A402BFA5_9CHLR</name>
<dbReference type="Proteomes" id="UP000287171">
    <property type="component" value="Unassembled WGS sequence"/>
</dbReference>
<keyword evidence="1" id="KW-1133">Transmembrane helix</keyword>
<reference evidence="3" key="1">
    <citation type="submission" date="2018-12" db="EMBL/GenBank/DDBJ databases">
        <title>Tengunoibacter tsumagoiensis gen. nov., sp. nov., Dictyobacter kobayashii sp. nov., D. alpinus sp. nov., and D. joshuensis sp. nov. and description of Dictyobacteraceae fam. nov. within the order Ktedonobacterales isolated from Tengu-no-mugimeshi.</title>
        <authorList>
            <person name="Wang C.M."/>
            <person name="Zheng Y."/>
            <person name="Sakai Y."/>
            <person name="Toyoda A."/>
            <person name="Minakuchi Y."/>
            <person name="Abe K."/>
            <person name="Yokota A."/>
            <person name="Yabe S."/>
        </authorList>
    </citation>
    <scope>NUCLEOTIDE SEQUENCE [LARGE SCALE GENOMIC DNA]</scope>
    <source>
        <strain evidence="3">Uno16</strain>
    </source>
</reference>
<keyword evidence="1" id="KW-0472">Membrane</keyword>
<keyword evidence="1" id="KW-0812">Transmembrane</keyword>
<evidence type="ECO:0000256" key="1">
    <source>
        <dbReference type="SAM" id="Phobius"/>
    </source>
</evidence>
<dbReference type="OrthoDB" id="162248at2"/>
<feature type="transmembrane region" description="Helical" evidence="1">
    <location>
        <begin position="6"/>
        <end position="27"/>
    </location>
</feature>
<accession>A0A402BFA5</accession>
<dbReference type="EMBL" id="BIFT01000002">
    <property type="protein sequence ID" value="GCE30073.1"/>
    <property type="molecule type" value="Genomic_DNA"/>
</dbReference>
<proteinExistence type="predicted"/>
<feature type="transmembrane region" description="Helical" evidence="1">
    <location>
        <begin position="85"/>
        <end position="105"/>
    </location>
</feature>
<gene>
    <name evidence="2" type="ORF">KDA_55570</name>
</gene>
<evidence type="ECO:0000313" key="2">
    <source>
        <dbReference type="EMBL" id="GCE30073.1"/>
    </source>
</evidence>
<feature type="transmembrane region" description="Helical" evidence="1">
    <location>
        <begin position="112"/>
        <end position="134"/>
    </location>
</feature>